<protein>
    <recommendedName>
        <fullName evidence="6">Mid2 domain-containing protein</fullName>
    </recommendedName>
</protein>
<feature type="chain" id="PRO_5045477207" description="Mid2 domain-containing protein" evidence="3">
    <location>
        <begin position="22"/>
        <end position="153"/>
    </location>
</feature>
<evidence type="ECO:0000313" key="5">
    <source>
        <dbReference type="Proteomes" id="UP001479436"/>
    </source>
</evidence>
<dbReference type="EMBL" id="JASJQH010007391">
    <property type="protein sequence ID" value="KAK9709673.1"/>
    <property type="molecule type" value="Genomic_DNA"/>
</dbReference>
<name>A0ABR2VY19_9FUNG</name>
<reference evidence="4 5" key="1">
    <citation type="submission" date="2023-04" db="EMBL/GenBank/DDBJ databases">
        <title>Genome of Basidiobolus ranarum AG-B5.</title>
        <authorList>
            <person name="Stajich J.E."/>
            <person name="Carter-House D."/>
            <person name="Gryganskyi A."/>
        </authorList>
    </citation>
    <scope>NUCLEOTIDE SEQUENCE [LARGE SCALE GENOMIC DNA]</scope>
    <source>
        <strain evidence="4 5">AG-B5</strain>
    </source>
</reference>
<keyword evidence="2" id="KW-1133">Transmembrane helix</keyword>
<comment type="caution">
    <text evidence="4">The sequence shown here is derived from an EMBL/GenBank/DDBJ whole genome shotgun (WGS) entry which is preliminary data.</text>
</comment>
<evidence type="ECO:0008006" key="6">
    <source>
        <dbReference type="Google" id="ProtNLM"/>
    </source>
</evidence>
<keyword evidence="2" id="KW-0812">Transmembrane</keyword>
<keyword evidence="5" id="KW-1185">Reference proteome</keyword>
<feature type="signal peptide" evidence="3">
    <location>
        <begin position="1"/>
        <end position="21"/>
    </location>
</feature>
<keyword evidence="3" id="KW-0732">Signal</keyword>
<dbReference type="Proteomes" id="UP001479436">
    <property type="component" value="Unassembled WGS sequence"/>
</dbReference>
<proteinExistence type="predicted"/>
<keyword evidence="2" id="KW-0472">Membrane</keyword>
<sequence length="153" mass="16203">MKYSFLLSLLYLCITVNYTAAQSARTSFQVVTETAPGVTKTSVVATVTVIPTYSDDSNATPSNGSDSGSNNSSNNGHADSGNKPSTNTTAIAAGVSCGAAVLLFCIGLFIFRRWKSKPSRGVKFNQPMSDNTFASTIPSSQNQTGFLRELNEL</sequence>
<evidence type="ECO:0000313" key="4">
    <source>
        <dbReference type="EMBL" id="KAK9709673.1"/>
    </source>
</evidence>
<accession>A0ABR2VY19</accession>
<evidence type="ECO:0000256" key="1">
    <source>
        <dbReference type="SAM" id="MobiDB-lite"/>
    </source>
</evidence>
<gene>
    <name evidence="4" type="ORF">K7432_008868</name>
</gene>
<feature type="region of interest" description="Disordered" evidence="1">
    <location>
        <begin position="55"/>
        <end position="83"/>
    </location>
</feature>
<evidence type="ECO:0000256" key="3">
    <source>
        <dbReference type="SAM" id="SignalP"/>
    </source>
</evidence>
<feature type="transmembrane region" description="Helical" evidence="2">
    <location>
        <begin position="90"/>
        <end position="111"/>
    </location>
</feature>
<organism evidence="4 5">
    <name type="scientific">Basidiobolus ranarum</name>
    <dbReference type="NCBI Taxonomy" id="34480"/>
    <lineage>
        <taxon>Eukaryota</taxon>
        <taxon>Fungi</taxon>
        <taxon>Fungi incertae sedis</taxon>
        <taxon>Zoopagomycota</taxon>
        <taxon>Entomophthoromycotina</taxon>
        <taxon>Basidiobolomycetes</taxon>
        <taxon>Basidiobolales</taxon>
        <taxon>Basidiobolaceae</taxon>
        <taxon>Basidiobolus</taxon>
    </lineage>
</organism>
<feature type="compositionally biased region" description="Low complexity" evidence="1">
    <location>
        <begin position="62"/>
        <end position="82"/>
    </location>
</feature>
<evidence type="ECO:0000256" key="2">
    <source>
        <dbReference type="SAM" id="Phobius"/>
    </source>
</evidence>